<dbReference type="Pfam" id="PF13426">
    <property type="entry name" value="PAS_9"/>
    <property type="match status" value="1"/>
</dbReference>
<dbReference type="KEGG" id="dov:DSCO28_38490"/>
<feature type="domain" description="PAS" evidence="7">
    <location>
        <begin position="124"/>
        <end position="194"/>
    </location>
</feature>
<feature type="transmembrane region" description="Helical" evidence="6">
    <location>
        <begin position="89"/>
        <end position="115"/>
    </location>
</feature>
<evidence type="ECO:0000256" key="6">
    <source>
        <dbReference type="SAM" id="Phobius"/>
    </source>
</evidence>
<evidence type="ECO:0000259" key="8">
    <source>
        <dbReference type="PROSITE" id="PS50113"/>
    </source>
</evidence>
<dbReference type="InterPro" id="IPR035965">
    <property type="entry name" value="PAS-like_dom_sf"/>
</dbReference>
<dbReference type="SMART" id="SM00086">
    <property type="entry name" value="PAC"/>
    <property type="match status" value="3"/>
</dbReference>
<dbReference type="EC" id="2.7.13.3" evidence="2"/>
<dbReference type="PROSITE" id="PS50113">
    <property type="entry name" value="PAC"/>
    <property type="match status" value="1"/>
</dbReference>
<dbReference type="Gene3D" id="2.10.70.100">
    <property type="match status" value="1"/>
</dbReference>
<reference evidence="9 10" key="1">
    <citation type="submission" date="2019-11" db="EMBL/GenBank/DDBJ databases">
        <title>Comparative genomics of hydrocarbon-degrading Desulfosarcina strains.</title>
        <authorList>
            <person name="Watanabe M."/>
            <person name="Kojima H."/>
            <person name="Fukui M."/>
        </authorList>
    </citation>
    <scope>NUCLEOTIDE SEQUENCE [LARGE SCALE GENOMIC DNA]</scope>
    <source>
        <strain evidence="9 10">28bB2T</strain>
    </source>
</reference>
<organism evidence="9 10">
    <name type="scientific">Desulfosarcina ovata subsp. sediminis</name>
    <dbReference type="NCBI Taxonomy" id="885957"/>
    <lineage>
        <taxon>Bacteria</taxon>
        <taxon>Pseudomonadati</taxon>
        <taxon>Thermodesulfobacteriota</taxon>
        <taxon>Desulfobacteria</taxon>
        <taxon>Desulfobacterales</taxon>
        <taxon>Desulfosarcinaceae</taxon>
        <taxon>Desulfosarcina</taxon>
    </lineage>
</organism>
<keyword evidence="6" id="KW-0812">Transmembrane</keyword>
<dbReference type="PROSITE" id="PS50112">
    <property type="entry name" value="PAS"/>
    <property type="match status" value="4"/>
</dbReference>
<dbReference type="Pfam" id="PF08448">
    <property type="entry name" value="PAS_4"/>
    <property type="match status" value="1"/>
</dbReference>
<proteinExistence type="predicted"/>
<evidence type="ECO:0000256" key="2">
    <source>
        <dbReference type="ARBA" id="ARBA00012438"/>
    </source>
</evidence>
<accession>A0A5K7ZSU3</accession>
<dbReference type="CDD" id="cd00130">
    <property type="entry name" value="PAS"/>
    <property type="match status" value="4"/>
</dbReference>
<dbReference type="InterPro" id="IPR001610">
    <property type="entry name" value="PAC"/>
</dbReference>
<evidence type="ECO:0000313" key="10">
    <source>
        <dbReference type="Proteomes" id="UP000425960"/>
    </source>
</evidence>
<dbReference type="Pfam" id="PF08447">
    <property type="entry name" value="PAS_3"/>
    <property type="match status" value="2"/>
</dbReference>
<keyword evidence="3" id="KW-0597">Phosphoprotein</keyword>
<dbReference type="InterPro" id="IPR052162">
    <property type="entry name" value="Sensor_kinase/Photoreceptor"/>
</dbReference>
<dbReference type="PANTHER" id="PTHR43304">
    <property type="entry name" value="PHYTOCHROME-LIKE PROTEIN CPH1"/>
    <property type="match status" value="1"/>
</dbReference>
<dbReference type="EMBL" id="AP021876">
    <property type="protein sequence ID" value="BBO83283.1"/>
    <property type="molecule type" value="Genomic_DNA"/>
</dbReference>
<sequence length="566" mass="65180">MNIPIGLIRILATVIVFFTTPVISVVAESHPLKNVLVLNSYHPGFSWSEGEDAGIIKQMNRFDIPASKLPEGSIIINKPASIFTTHRNFAITITAILIILAVAVSLLAFFIVRLLQARATLRRKTDELDRIFNLSLDMICIASLDGRFIRLNPAWERTLGYRIDELEGRMFFDLIHPDDIEKSQNTLSELMAGKNIFDLTNRNLCKDGTYRWIEWRSTPYQDAWIYAVGRDINERKKSEEMMQHLSETWNLAQKMANIGHWSHDVETQKPIWSDQTFLILGFDPQKTVPDYDTFIETLHPDDREMFDKAFQEAKNGAPYNIEARAIFPDGSIHWFNTQGFPRYGEHGNIVKLVGTIQDITERKQAEGALRFTQYAIDKTTDHALWTTEDGSIFYVNDAACRTLGYSREELLKLSIPDIAPPSSPETFAEHWRHLRKNGSLTFETLGRTKDDRTFPVEVRANFVVFDGKEYNCAFVTDITERKRLEQSLRESEGFQRALLQTIPDLIWLKDPEGVFLACNARLERLYNAKEENIIGKTDYDFVEKDLADFFPKRTPPFNCMVRCRKS</sequence>
<evidence type="ECO:0000256" key="4">
    <source>
        <dbReference type="ARBA" id="ARBA00022679"/>
    </source>
</evidence>
<feature type="domain" description="PAS" evidence="7">
    <location>
        <begin position="272"/>
        <end position="317"/>
    </location>
</feature>
<gene>
    <name evidence="9" type="ORF">DSCO28_38490</name>
</gene>
<dbReference type="AlphaFoldDB" id="A0A5K7ZSU3"/>
<evidence type="ECO:0000256" key="3">
    <source>
        <dbReference type="ARBA" id="ARBA00022553"/>
    </source>
</evidence>
<dbReference type="SMART" id="SM00091">
    <property type="entry name" value="PAS"/>
    <property type="match status" value="4"/>
</dbReference>
<keyword evidence="6" id="KW-1133">Transmembrane helix</keyword>
<dbReference type="InterPro" id="IPR013655">
    <property type="entry name" value="PAS_fold_3"/>
</dbReference>
<feature type="domain" description="PAS" evidence="7">
    <location>
        <begin position="368"/>
        <end position="438"/>
    </location>
</feature>
<dbReference type="RefSeq" id="WP_173179627.1">
    <property type="nucleotide sequence ID" value="NZ_AP021876.1"/>
</dbReference>
<comment type="catalytic activity">
    <reaction evidence="1">
        <text>ATP + protein L-histidine = ADP + protein N-phospho-L-histidine.</text>
        <dbReference type="EC" id="2.7.13.3"/>
    </reaction>
</comment>
<keyword evidence="4" id="KW-0808">Transferase</keyword>
<keyword evidence="5" id="KW-0418">Kinase</keyword>
<dbReference type="GO" id="GO:0004673">
    <property type="term" value="F:protein histidine kinase activity"/>
    <property type="evidence" value="ECO:0007669"/>
    <property type="project" value="UniProtKB-EC"/>
</dbReference>
<dbReference type="InterPro" id="IPR000700">
    <property type="entry name" value="PAS-assoc_C"/>
</dbReference>
<dbReference type="SUPFAM" id="SSF55785">
    <property type="entry name" value="PYP-like sensor domain (PAS domain)"/>
    <property type="match status" value="4"/>
</dbReference>
<feature type="domain" description="PAC" evidence="8">
    <location>
        <begin position="319"/>
        <end position="371"/>
    </location>
</feature>
<dbReference type="InterPro" id="IPR000014">
    <property type="entry name" value="PAS"/>
</dbReference>
<feature type="domain" description="PAS" evidence="7">
    <location>
        <begin position="491"/>
        <end position="545"/>
    </location>
</feature>
<feature type="transmembrane region" description="Helical" evidence="6">
    <location>
        <begin position="7"/>
        <end position="27"/>
    </location>
</feature>
<evidence type="ECO:0000256" key="5">
    <source>
        <dbReference type="ARBA" id="ARBA00022777"/>
    </source>
</evidence>
<name>A0A5K7ZSU3_9BACT</name>
<dbReference type="NCBIfam" id="TIGR00229">
    <property type="entry name" value="sensory_box"/>
    <property type="match status" value="3"/>
</dbReference>
<dbReference type="InterPro" id="IPR013656">
    <property type="entry name" value="PAS_4"/>
</dbReference>
<dbReference type="PANTHER" id="PTHR43304:SF1">
    <property type="entry name" value="PAC DOMAIN-CONTAINING PROTEIN"/>
    <property type="match status" value="1"/>
</dbReference>
<protein>
    <recommendedName>
        <fullName evidence="2">histidine kinase</fullName>
        <ecNumber evidence="2">2.7.13.3</ecNumber>
    </recommendedName>
</protein>
<keyword evidence="6" id="KW-0472">Membrane</keyword>
<dbReference type="Proteomes" id="UP000425960">
    <property type="component" value="Chromosome"/>
</dbReference>
<dbReference type="Gene3D" id="3.30.450.20">
    <property type="entry name" value="PAS domain"/>
    <property type="match status" value="4"/>
</dbReference>
<evidence type="ECO:0000259" key="7">
    <source>
        <dbReference type="PROSITE" id="PS50112"/>
    </source>
</evidence>
<evidence type="ECO:0000313" key="9">
    <source>
        <dbReference type="EMBL" id="BBO83283.1"/>
    </source>
</evidence>
<evidence type="ECO:0000256" key="1">
    <source>
        <dbReference type="ARBA" id="ARBA00000085"/>
    </source>
</evidence>